<proteinExistence type="predicted"/>
<feature type="region of interest" description="Disordered" evidence="1">
    <location>
        <begin position="66"/>
        <end position="88"/>
    </location>
</feature>
<reference evidence="3" key="1">
    <citation type="submission" date="2022-05" db="EMBL/GenBank/DDBJ databases">
        <title>A methanotrophic Mycobacterium dominates a cave microbial ecosystem.</title>
        <authorList>
            <person name="Van Spanning R.J.M."/>
            <person name="Guan Q."/>
            <person name="Melkonian C."/>
            <person name="Gallant J."/>
            <person name="Polerecky L."/>
            <person name="Flot J.-F."/>
            <person name="Brandt B.W."/>
            <person name="Braster M."/>
            <person name="Iturbe Espinoza P."/>
            <person name="Aerts J."/>
            <person name="Meima-Franke M."/>
            <person name="Piersma S.R."/>
            <person name="Bunduc C."/>
            <person name="Ummels R."/>
            <person name="Pain A."/>
            <person name="Fleming E.J."/>
            <person name="van der Wel N."/>
            <person name="Gherman V.D."/>
            <person name="Sarbu S.M."/>
            <person name="Bodelier P.L.E."/>
            <person name="Bitter W."/>
        </authorList>
    </citation>
    <scope>NUCLEOTIDE SEQUENCE</scope>
    <source>
        <strain evidence="3">Sulfur Cave</strain>
    </source>
</reference>
<evidence type="ECO:0000256" key="2">
    <source>
        <dbReference type="SAM" id="Phobius"/>
    </source>
</evidence>
<keyword evidence="2" id="KW-0812">Transmembrane</keyword>
<keyword evidence="2" id="KW-0472">Membrane</keyword>
<name>A0ABY4QLT7_9MYCO</name>
<evidence type="ECO:0000313" key="3">
    <source>
        <dbReference type="EMBL" id="UQX11258.1"/>
    </source>
</evidence>
<accession>A0ABY4QLT7</accession>
<keyword evidence="4" id="KW-1185">Reference proteome</keyword>
<protein>
    <submittedName>
        <fullName evidence="3">Uncharacterized protein</fullName>
    </submittedName>
</protein>
<evidence type="ECO:0000256" key="1">
    <source>
        <dbReference type="SAM" id="MobiDB-lite"/>
    </source>
</evidence>
<keyword evidence="2" id="KW-1133">Transmembrane helix</keyword>
<evidence type="ECO:0000313" key="4">
    <source>
        <dbReference type="Proteomes" id="UP001056610"/>
    </source>
</evidence>
<sequence length="88" mass="9548">MPILAGLLTVAGLLHVALLKDLRHPAHWALALAVGIIGFRGDLAVAIVGGLMIWWLVRSLRAWQPRREGDGSRSHAQPVIGPEPTQYV</sequence>
<feature type="transmembrane region" description="Helical" evidence="2">
    <location>
        <begin position="29"/>
        <end position="57"/>
    </location>
</feature>
<dbReference type="RefSeq" id="WP_219070027.1">
    <property type="nucleotide sequence ID" value="NZ_CAJUXY010000072.1"/>
</dbReference>
<dbReference type="EMBL" id="CP097320">
    <property type="protein sequence ID" value="UQX11258.1"/>
    <property type="molecule type" value="Genomic_DNA"/>
</dbReference>
<dbReference type="Proteomes" id="UP001056610">
    <property type="component" value="Chromosome"/>
</dbReference>
<organism evidence="3 4">
    <name type="scientific">Candidatus Mycobacterium methanotrophicum</name>
    <dbReference type="NCBI Taxonomy" id="2943498"/>
    <lineage>
        <taxon>Bacteria</taxon>
        <taxon>Bacillati</taxon>
        <taxon>Actinomycetota</taxon>
        <taxon>Actinomycetes</taxon>
        <taxon>Mycobacteriales</taxon>
        <taxon>Mycobacteriaceae</taxon>
        <taxon>Mycobacterium</taxon>
    </lineage>
</organism>
<gene>
    <name evidence="3" type="ORF">M5I08_01535</name>
</gene>